<reference evidence="2" key="1">
    <citation type="journal article" date="2022" name="Mol. Ecol. Resour.">
        <title>The genomes of chicory, endive, great burdock and yacon provide insights into Asteraceae palaeo-polyploidization history and plant inulin production.</title>
        <authorList>
            <person name="Fan W."/>
            <person name="Wang S."/>
            <person name="Wang H."/>
            <person name="Wang A."/>
            <person name="Jiang F."/>
            <person name="Liu H."/>
            <person name="Zhao H."/>
            <person name="Xu D."/>
            <person name="Zhang Y."/>
        </authorList>
    </citation>
    <scope>NUCLEOTIDE SEQUENCE [LARGE SCALE GENOMIC DNA]</scope>
    <source>
        <strain evidence="2">cv. Punajuju</strain>
    </source>
</reference>
<dbReference type="EMBL" id="CM042012">
    <property type="protein sequence ID" value="KAI3753703.1"/>
    <property type="molecule type" value="Genomic_DNA"/>
</dbReference>
<accession>A0ACB9E504</accession>
<protein>
    <submittedName>
        <fullName evidence="1">Uncharacterized protein</fullName>
    </submittedName>
</protein>
<sequence length="78" mass="9073">MRRIDYFMELRAFDGGGAIRFMGTKIHHNKWYKPTETYEVKGFFAMTELHHGTGRYLSSIRPSNSAIPGRAIEHNNTR</sequence>
<reference evidence="1 2" key="2">
    <citation type="journal article" date="2022" name="Mol. Ecol. Resour.">
        <title>The genomes of chicory, endive, great burdock and yacon provide insights into Asteraceae paleo-polyploidization history and plant inulin production.</title>
        <authorList>
            <person name="Fan W."/>
            <person name="Wang S."/>
            <person name="Wang H."/>
            <person name="Wang A."/>
            <person name="Jiang F."/>
            <person name="Liu H."/>
            <person name="Zhao H."/>
            <person name="Xu D."/>
            <person name="Zhang Y."/>
        </authorList>
    </citation>
    <scope>NUCLEOTIDE SEQUENCE [LARGE SCALE GENOMIC DNA]</scope>
    <source>
        <strain evidence="2">cv. Punajuju</strain>
        <tissue evidence="1">Leaves</tissue>
    </source>
</reference>
<name>A0ACB9E504_CICIN</name>
<organism evidence="1 2">
    <name type="scientific">Cichorium intybus</name>
    <name type="common">Chicory</name>
    <dbReference type="NCBI Taxonomy" id="13427"/>
    <lineage>
        <taxon>Eukaryota</taxon>
        <taxon>Viridiplantae</taxon>
        <taxon>Streptophyta</taxon>
        <taxon>Embryophyta</taxon>
        <taxon>Tracheophyta</taxon>
        <taxon>Spermatophyta</taxon>
        <taxon>Magnoliopsida</taxon>
        <taxon>eudicotyledons</taxon>
        <taxon>Gunneridae</taxon>
        <taxon>Pentapetalae</taxon>
        <taxon>asterids</taxon>
        <taxon>campanulids</taxon>
        <taxon>Asterales</taxon>
        <taxon>Asteraceae</taxon>
        <taxon>Cichorioideae</taxon>
        <taxon>Cichorieae</taxon>
        <taxon>Cichoriinae</taxon>
        <taxon>Cichorium</taxon>
    </lineage>
</organism>
<evidence type="ECO:0000313" key="2">
    <source>
        <dbReference type="Proteomes" id="UP001055811"/>
    </source>
</evidence>
<proteinExistence type="predicted"/>
<gene>
    <name evidence="1" type="ORF">L2E82_25764</name>
</gene>
<dbReference type="Proteomes" id="UP001055811">
    <property type="component" value="Linkage Group LG04"/>
</dbReference>
<keyword evidence="2" id="KW-1185">Reference proteome</keyword>
<comment type="caution">
    <text evidence="1">The sequence shown here is derived from an EMBL/GenBank/DDBJ whole genome shotgun (WGS) entry which is preliminary data.</text>
</comment>
<evidence type="ECO:0000313" key="1">
    <source>
        <dbReference type="EMBL" id="KAI3753703.1"/>
    </source>
</evidence>